<dbReference type="PANTHER" id="PTHR30576">
    <property type="entry name" value="COLANIC BIOSYNTHESIS UDP-GLUCOSE LIPID CARRIER TRANSFERASE"/>
    <property type="match status" value="1"/>
</dbReference>
<sequence length="508" mass="57045">MTTIVSTSSTAVDHDTTVTVTFAPLDLPNQAGFARTGWETRYVRALLLLDLLVGMIAAGVALISRFGSSVNESYNRDYLWFTLALPFAWLLALTIYRAFEPRYLFVGNDEYERVFRAGVGLTAALAIFSFTFDLRLARGYIVIAMPLAIVCALSARYLMRRRLHAAWARGERLRRVILVGHEQAAHETTRQLRRERYHGMGVVGVCLPAAAGAQGELVQRLPGLPPVYGSFEEVAQAVQRAHADTVVVLSCPELDGTALRRLAWKLERDDIDLIVASTLVDVAGDRTTIRPVDGLPLLHVEHPRLKGGRRVFKEIFDRVASLFGLLLLLPLVLAVAVLIKTTPGRPGPVIFRQTRVGRNGRTFVMYKFRTMYRDAEARLVELRHLNETGGSLFKMRDDPRVTPVGRWLRKLSIDEVPQLINVVKGDMSLVGPRPPLPREVAEYPFDMRRRLVVKPGLTGLWQVSGRSDLTWEESIRLDLQYVENWSFAMDVMILARTVIAVWRSAGAY</sequence>
<feature type="transmembrane region" description="Helical" evidence="7">
    <location>
        <begin position="319"/>
        <end position="339"/>
    </location>
</feature>
<evidence type="ECO:0000256" key="5">
    <source>
        <dbReference type="ARBA" id="ARBA00022989"/>
    </source>
</evidence>
<keyword evidence="3" id="KW-0808">Transferase</keyword>
<feature type="transmembrane region" description="Helical" evidence="7">
    <location>
        <begin position="78"/>
        <end position="99"/>
    </location>
</feature>
<dbReference type="NCBIfam" id="TIGR03025">
    <property type="entry name" value="EPS_sugtrans"/>
    <property type="match status" value="1"/>
</dbReference>
<evidence type="ECO:0000313" key="9">
    <source>
        <dbReference type="EMBL" id="GIH12943.1"/>
    </source>
</evidence>
<evidence type="ECO:0000256" key="3">
    <source>
        <dbReference type="ARBA" id="ARBA00022679"/>
    </source>
</evidence>
<name>A0A8J3VP61_9ACTN</name>
<feature type="transmembrane region" description="Helical" evidence="7">
    <location>
        <begin position="45"/>
        <end position="66"/>
    </location>
</feature>
<evidence type="ECO:0000256" key="6">
    <source>
        <dbReference type="ARBA" id="ARBA00023136"/>
    </source>
</evidence>
<dbReference type="Pfam" id="PF02397">
    <property type="entry name" value="Bac_transf"/>
    <property type="match status" value="1"/>
</dbReference>
<comment type="subcellular location">
    <subcellularLocation>
        <location evidence="1">Membrane</location>
        <topology evidence="1">Multi-pass membrane protein</topology>
    </subcellularLocation>
</comment>
<evidence type="ECO:0000256" key="7">
    <source>
        <dbReference type="SAM" id="Phobius"/>
    </source>
</evidence>
<dbReference type="AlphaFoldDB" id="A0A8J3VP61"/>
<dbReference type="InterPro" id="IPR003362">
    <property type="entry name" value="Bact_transf"/>
</dbReference>
<dbReference type="GO" id="GO:0016020">
    <property type="term" value="C:membrane"/>
    <property type="evidence" value="ECO:0007669"/>
    <property type="project" value="UniProtKB-SubCell"/>
</dbReference>
<comment type="similarity">
    <text evidence="2">Belongs to the bacterial sugar transferase family.</text>
</comment>
<keyword evidence="10" id="KW-1185">Reference proteome</keyword>
<evidence type="ECO:0000256" key="1">
    <source>
        <dbReference type="ARBA" id="ARBA00004141"/>
    </source>
</evidence>
<dbReference type="RefSeq" id="WP_239133398.1">
    <property type="nucleotide sequence ID" value="NZ_BONZ01000012.1"/>
</dbReference>
<comment type="caution">
    <text evidence="9">The sequence shown here is derived from an EMBL/GenBank/DDBJ whole genome shotgun (WGS) entry which is preliminary data.</text>
</comment>
<keyword evidence="6 7" id="KW-0472">Membrane</keyword>
<keyword evidence="5 7" id="KW-1133">Transmembrane helix</keyword>
<dbReference type="Proteomes" id="UP000642748">
    <property type="component" value="Unassembled WGS sequence"/>
</dbReference>
<keyword evidence="4 7" id="KW-0812">Transmembrane</keyword>
<evidence type="ECO:0000259" key="8">
    <source>
        <dbReference type="Pfam" id="PF02397"/>
    </source>
</evidence>
<proteinExistence type="inferred from homology"/>
<accession>A0A8J3VP61</accession>
<gene>
    <name evidence="9" type="ORF">Raf01_11150</name>
</gene>
<protein>
    <submittedName>
        <fullName evidence="9">Polyprenyl glycosylphosphotransferase</fullName>
    </submittedName>
</protein>
<evidence type="ECO:0000256" key="2">
    <source>
        <dbReference type="ARBA" id="ARBA00006464"/>
    </source>
</evidence>
<feature type="transmembrane region" description="Helical" evidence="7">
    <location>
        <begin position="138"/>
        <end position="159"/>
    </location>
</feature>
<dbReference type="Gene3D" id="3.40.50.720">
    <property type="entry name" value="NAD(P)-binding Rossmann-like Domain"/>
    <property type="match status" value="1"/>
</dbReference>
<reference evidence="9" key="1">
    <citation type="submission" date="2021-01" db="EMBL/GenBank/DDBJ databases">
        <title>Whole genome shotgun sequence of Rugosimonospora africana NBRC 104875.</title>
        <authorList>
            <person name="Komaki H."/>
            <person name="Tamura T."/>
        </authorList>
    </citation>
    <scope>NUCLEOTIDE SEQUENCE</scope>
    <source>
        <strain evidence="9">NBRC 104875</strain>
    </source>
</reference>
<dbReference type="GO" id="GO:0016780">
    <property type="term" value="F:phosphotransferase activity, for other substituted phosphate groups"/>
    <property type="evidence" value="ECO:0007669"/>
    <property type="project" value="TreeGrafter"/>
</dbReference>
<dbReference type="EMBL" id="BONZ01000012">
    <property type="protein sequence ID" value="GIH12943.1"/>
    <property type="molecule type" value="Genomic_DNA"/>
</dbReference>
<dbReference type="PANTHER" id="PTHR30576:SF10">
    <property type="entry name" value="SLL5057 PROTEIN"/>
    <property type="match status" value="1"/>
</dbReference>
<evidence type="ECO:0000256" key="4">
    <source>
        <dbReference type="ARBA" id="ARBA00022692"/>
    </source>
</evidence>
<feature type="domain" description="Bacterial sugar transferase" evidence="8">
    <location>
        <begin position="313"/>
        <end position="502"/>
    </location>
</feature>
<feature type="transmembrane region" description="Helical" evidence="7">
    <location>
        <begin position="114"/>
        <end position="132"/>
    </location>
</feature>
<evidence type="ECO:0000313" key="10">
    <source>
        <dbReference type="Proteomes" id="UP000642748"/>
    </source>
</evidence>
<dbReference type="InterPro" id="IPR017475">
    <property type="entry name" value="EPS_sugar_tfrase"/>
</dbReference>
<organism evidence="9 10">
    <name type="scientific">Rugosimonospora africana</name>
    <dbReference type="NCBI Taxonomy" id="556532"/>
    <lineage>
        <taxon>Bacteria</taxon>
        <taxon>Bacillati</taxon>
        <taxon>Actinomycetota</taxon>
        <taxon>Actinomycetes</taxon>
        <taxon>Micromonosporales</taxon>
        <taxon>Micromonosporaceae</taxon>
        <taxon>Rugosimonospora</taxon>
    </lineage>
</organism>